<comment type="caution">
    <text evidence="1">The sequence shown here is derived from an EMBL/GenBank/DDBJ whole genome shotgun (WGS) entry which is preliminary data.</text>
</comment>
<name>A0A372LKL9_9BACI</name>
<evidence type="ECO:0000313" key="1">
    <source>
        <dbReference type="EMBL" id="RFU66649.1"/>
    </source>
</evidence>
<accession>A0A372LKL9</accession>
<dbReference type="Pfam" id="PF13076">
    <property type="entry name" value="Fur_reg_FbpA"/>
    <property type="match status" value="1"/>
</dbReference>
<dbReference type="InterPro" id="IPR025072">
    <property type="entry name" value="Fur_reg_FbpA"/>
</dbReference>
<sequence>MTELKECPDMSNQLHTAITKVKKYYIEKLLHAGAFKQTDRQIYSFTLSELQNLCRKIKR</sequence>
<dbReference type="AlphaFoldDB" id="A0A372LKL9"/>
<dbReference type="EMBL" id="QVTD01000001">
    <property type="protein sequence ID" value="RFU66649.1"/>
    <property type="molecule type" value="Genomic_DNA"/>
</dbReference>
<organism evidence="1 2">
    <name type="scientific">Peribacillus glennii</name>
    <dbReference type="NCBI Taxonomy" id="2303991"/>
    <lineage>
        <taxon>Bacteria</taxon>
        <taxon>Bacillati</taxon>
        <taxon>Bacillota</taxon>
        <taxon>Bacilli</taxon>
        <taxon>Bacillales</taxon>
        <taxon>Bacillaceae</taxon>
        <taxon>Peribacillus</taxon>
    </lineage>
</organism>
<dbReference type="Proteomes" id="UP000262939">
    <property type="component" value="Unassembled WGS sequence"/>
</dbReference>
<keyword evidence="2" id="KW-1185">Reference proteome</keyword>
<reference evidence="1 2" key="1">
    <citation type="submission" date="2018-08" db="EMBL/GenBank/DDBJ databases">
        <title>Bacillus chawlae sp. nov., Bacillus glennii sp. nov., and Bacillus saganii sp. nov. Isolated from the Vehicle Assembly Building at Kennedy Space Center where the Viking Spacecraft were Assembled.</title>
        <authorList>
            <person name="Seuylemezian A."/>
            <person name="Vaishampayan P."/>
        </authorList>
    </citation>
    <scope>NUCLEOTIDE SEQUENCE [LARGE SCALE GENOMIC DNA]</scope>
    <source>
        <strain evidence="1 2">V44-8</strain>
    </source>
</reference>
<gene>
    <name evidence="1" type="primary">fbpA</name>
    <name evidence="1" type="ORF">D0466_00590</name>
</gene>
<protein>
    <submittedName>
        <fullName evidence="1">Fur-regulated basic protein FbpA</fullName>
    </submittedName>
</protein>
<proteinExistence type="predicted"/>
<evidence type="ECO:0000313" key="2">
    <source>
        <dbReference type="Proteomes" id="UP000262939"/>
    </source>
</evidence>